<name>M9MA42_PSEA3</name>
<evidence type="ECO:0000313" key="2">
    <source>
        <dbReference type="EMBL" id="GAC71278.1"/>
    </source>
</evidence>
<accession>M9MA42</accession>
<feature type="chain" id="PRO_5004100682" evidence="1">
    <location>
        <begin position="28"/>
        <end position="257"/>
    </location>
</feature>
<dbReference type="EMBL" id="DF196768">
    <property type="protein sequence ID" value="GAC71278.1"/>
    <property type="molecule type" value="Genomic_DNA"/>
</dbReference>
<gene>
    <name evidence="2" type="ORF">PANT_2c00035</name>
</gene>
<organism evidence="2 3">
    <name type="scientific">Pseudozyma antarctica (strain T-34)</name>
    <name type="common">Yeast</name>
    <name type="synonym">Candida antarctica</name>
    <dbReference type="NCBI Taxonomy" id="1151754"/>
    <lineage>
        <taxon>Eukaryota</taxon>
        <taxon>Fungi</taxon>
        <taxon>Dikarya</taxon>
        <taxon>Basidiomycota</taxon>
        <taxon>Ustilaginomycotina</taxon>
        <taxon>Ustilaginomycetes</taxon>
        <taxon>Ustilaginales</taxon>
        <taxon>Ustilaginaceae</taxon>
        <taxon>Moesziomyces</taxon>
    </lineage>
</organism>
<dbReference type="OrthoDB" id="2547892at2759"/>
<dbReference type="Proteomes" id="UP000011976">
    <property type="component" value="Unassembled WGS sequence"/>
</dbReference>
<dbReference type="PANTHER" id="PTHR36519">
    <property type="entry name" value="FIP (FUNGUS-INDUCED PROTEIN) RELATED-RELATED"/>
    <property type="match status" value="1"/>
</dbReference>
<proteinExistence type="predicted"/>
<evidence type="ECO:0000256" key="1">
    <source>
        <dbReference type="SAM" id="SignalP"/>
    </source>
</evidence>
<sequence>MRASVRSALIFAVAALAALQVAQPVSGHLVDREVFENVTPTLYDYSRRDAAATAVPSSTSSTAGPATATPGTGCKANSDCATGSCSAGKCVPQIGTGVKNSFCDSDAQCTASSYCYRGSCQEIKQTGSNCYKDSGCSSGSCINKKCINNASQKNGFTCTRSDQCVNGSFCSNGKCNTVQPANSYCYKNQGCTSGICVNNKCSSKGLAKLGQYCTASNKCQSNFCFKNACRAKRARNQPCSQNETCISNRCRNNRTCA</sequence>
<keyword evidence="1" id="KW-0732">Signal</keyword>
<feature type="signal peptide" evidence="1">
    <location>
        <begin position="1"/>
        <end position="27"/>
    </location>
</feature>
<reference evidence="3" key="1">
    <citation type="journal article" date="2013" name="Genome Announc.">
        <title>Genome sequence of the basidiomycetous yeast Pseudozyma antarctica T-34, a producer of the glycolipid biosurfactants mannosylerythritol lipids.</title>
        <authorList>
            <person name="Morita T."/>
            <person name="Koike H."/>
            <person name="Koyama Y."/>
            <person name="Hagiwara H."/>
            <person name="Ito E."/>
            <person name="Fukuoka T."/>
            <person name="Imura T."/>
            <person name="Machida M."/>
            <person name="Kitamoto D."/>
        </authorList>
    </citation>
    <scope>NUCLEOTIDE SEQUENCE [LARGE SCALE GENOMIC DNA]</scope>
    <source>
        <strain evidence="3">T-34</strain>
    </source>
</reference>
<protein>
    <submittedName>
        <fullName evidence="2">Uncharacterized protein</fullName>
    </submittedName>
</protein>
<dbReference type="AlphaFoldDB" id="M9MA42"/>
<dbReference type="PANTHER" id="PTHR36519:SF9">
    <property type="entry name" value="EB DOMAIN-CONTAINING PROTEIN-RELATED"/>
    <property type="match status" value="1"/>
</dbReference>
<evidence type="ECO:0000313" key="3">
    <source>
        <dbReference type="Proteomes" id="UP000011976"/>
    </source>
</evidence>